<dbReference type="PANTHER" id="PTHR35508:SF1">
    <property type="entry name" value="VOLTAGE-DEPENDENT L-TYPE CALCIUM CHANNEL SUBUNIT"/>
    <property type="match status" value="1"/>
</dbReference>
<dbReference type="Proteomes" id="UP001324115">
    <property type="component" value="Unassembled WGS sequence"/>
</dbReference>
<feature type="transmembrane region" description="Helical" evidence="2">
    <location>
        <begin position="168"/>
        <end position="189"/>
    </location>
</feature>
<evidence type="ECO:0000256" key="2">
    <source>
        <dbReference type="SAM" id="Phobius"/>
    </source>
</evidence>
<protein>
    <submittedName>
        <fullName evidence="3">Uncharacterized protein</fullName>
    </submittedName>
</protein>
<feature type="transmembrane region" description="Helical" evidence="2">
    <location>
        <begin position="141"/>
        <end position="161"/>
    </location>
</feature>
<dbReference type="AlphaFoldDB" id="A0AAN7G4D5"/>
<evidence type="ECO:0000313" key="3">
    <source>
        <dbReference type="EMBL" id="KAK4602476.1"/>
    </source>
</evidence>
<feature type="transmembrane region" description="Helical" evidence="2">
    <location>
        <begin position="195"/>
        <end position="217"/>
    </location>
</feature>
<keyword evidence="2" id="KW-0812">Transmembrane</keyword>
<feature type="compositionally biased region" description="Basic residues" evidence="1">
    <location>
        <begin position="32"/>
        <end position="47"/>
    </location>
</feature>
<organism evidence="3 4">
    <name type="scientific">Quercus rubra</name>
    <name type="common">Northern red oak</name>
    <name type="synonym">Quercus borealis</name>
    <dbReference type="NCBI Taxonomy" id="3512"/>
    <lineage>
        <taxon>Eukaryota</taxon>
        <taxon>Viridiplantae</taxon>
        <taxon>Streptophyta</taxon>
        <taxon>Embryophyta</taxon>
        <taxon>Tracheophyta</taxon>
        <taxon>Spermatophyta</taxon>
        <taxon>Magnoliopsida</taxon>
        <taxon>eudicotyledons</taxon>
        <taxon>Gunneridae</taxon>
        <taxon>Pentapetalae</taxon>
        <taxon>rosids</taxon>
        <taxon>fabids</taxon>
        <taxon>Fagales</taxon>
        <taxon>Fagaceae</taxon>
        <taxon>Quercus</taxon>
    </lineage>
</organism>
<dbReference type="EMBL" id="JAXUIC010000002">
    <property type="protein sequence ID" value="KAK4602475.1"/>
    <property type="molecule type" value="Genomic_DNA"/>
</dbReference>
<feature type="transmembrane region" description="Helical" evidence="2">
    <location>
        <begin position="117"/>
        <end position="135"/>
    </location>
</feature>
<evidence type="ECO:0000256" key="1">
    <source>
        <dbReference type="SAM" id="MobiDB-lite"/>
    </source>
</evidence>
<feature type="region of interest" description="Disordered" evidence="1">
    <location>
        <begin position="24"/>
        <end position="55"/>
    </location>
</feature>
<keyword evidence="4" id="KW-1185">Reference proteome</keyword>
<comment type="caution">
    <text evidence="3">The sequence shown here is derived from an EMBL/GenBank/DDBJ whole genome shotgun (WGS) entry which is preliminary data.</text>
</comment>
<name>A0AAN7G4D5_QUERU</name>
<sequence length="256" mass="27403">MEESFTERPNGSGTYVEVTGAGVEDEQPKGNYHPHHHHPNHPHHPHNSHGGGGGGAEETLYSVFHRFLSAILFPDHGTDPAPLLHRIKTSVAHNVPLLREAAGNTARNVLIWTRRGSPLRALLVISVGTITLLALTGLLVFTLFFLAATVNAIVISLLVSLAAAGGFLALFFTCVTFIYIGALSVAVFVISSTTISAIIAALIATGWIGFFVTLWLATKKGFDIAKHSLFVTGSAISSYSTGRHARHNEELGKRAD</sequence>
<evidence type="ECO:0000313" key="4">
    <source>
        <dbReference type="Proteomes" id="UP001324115"/>
    </source>
</evidence>
<dbReference type="PANTHER" id="PTHR35508">
    <property type="entry name" value="VOLTAGE-DEPENDENT L-TYPE CALCIUM CHANNEL SUBUNIT"/>
    <property type="match status" value="1"/>
</dbReference>
<keyword evidence="2" id="KW-0472">Membrane</keyword>
<dbReference type="EMBL" id="JAXUIC010000002">
    <property type="protein sequence ID" value="KAK4602476.1"/>
    <property type="molecule type" value="Genomic_DNA"/>
</dbReference>
<keyword evidence="2" id="KW-1133">Transmembrane helix</keyword>
<gene>
    <name evidence="3" type="ORF">RGQ29_011501</name>
</gene>
<proteinExistence type="predicted"/>
<reference evidence="3 4" key="1">
    <citation type="journal article" date="2023" name="G3 (Bethesda)">
        <title>A haplotype-resolved chromosome-scale genome for Quercus rubra L. provides insights into the genetics of adaptive traits for red oak species.</title>
        <authorList>
            <person name="Kapoor B."/>
            <person name="Jenkins J."/>
            <person name="Schmutz J."/>
            <person name="Zhebentyayeva T."/>
            <person name="Kuelheim C."/>
            <person name="Coggeshall M."/>
            <person name="Heim C."/>
            <person name="Lasky J.R."/>
            <person name="Leites L."/>
            <person name="Islam-Faridi N."/>
            <person name="Romero-Severson J."/>
            <person name="DeLeo V.L."/>
            <person name="Lucas S.M."/>
            <person name="Lazic D."/>
            <person name="Gailing O."/>
            <person name="Carlson J."/>
            <person name="Staton M."/>
        </authorList>
    </citation>
    <scope>NUCLEOTIDE SEQUENCE [LARGE SCALE GENOMIC DNA]</scope>
    <source>
        <strain evidence="3">Pseudo-F2</strain>
    </source>
</reference>
<accession>A0AAN7G4D5</accession>